<dbReference type="InterPro" id="IPR010530">
    <property type="entry name" value="B12D"/>
</dbReference>
<protein>
    <submittedName>
        <fullName evidence="2">Uncharacterized protein</fullName>
    </submittedName>
</protein>
<accession>A0AAW1P2W0</accession>
<proteinExistence type="predicted"/>
<dbReference type="Proteomes" id="UP001465755">
    <property type="component" value="Unassembled WGS sequence"/>
</dbReference>
<keyword evidence="3" id="KW-1185">Reference proteome</keyword>
<reference evidence="2 3" key="1">
    <citation type="journal article" date="2024" name="Nat. Commun.">
        <title>Phylogenomics reveals the evolutionary origins of lichenization in chlorophyte algae.</title>
        <authorList>
            <person name="Puginier C."/>
            <person name="Libourel C."/>
            <person name="Otte J."/>
            <person name="Skaloud P."/>
            <person name="Haon M."/>
            <person name="Grisel S."/>
            <person name="Petersen M."/>
            <person name="Berrin J.G."/>
            <person name="Delaux P.M."/>
            <person name="Dal Grande F."/>
            <person name="Keller J."/>
        </authorList>
    </citation>
    <scope>NUCLEOTIDE SEQUENCE [LARGE SCALE GENOMIC DNA]</scope>
    <source>
        <strain evidence="2 3">SAG 2036</strain>
    </source>
</reference>
<keyword evidence="1" id="KW-0812">Transmembrane</keyword>
<name>A0AAW1P2W0_9CHLO</name>
<keyword evidence="1" id="KW-1133">Transmembrane helix</keyword>
<evidence type="ECO:0000313" key="3">
    <source>
        <dbReference type="Proteomes" id="UP001465755"/>
    </source>
</evidence>
<feature type="transmembrane region" description="Helical" evidence="1">
    <location>
        <begin position="14"/>
        <end position="32"/>
    </location>
</feature>
<sequence>MAHHGPFKWVRPEVYPLLAALAVGVGAMAVALKHSLFSDPVVTISRGRRGEDPTEVAGQSHYNHWVRRFADKSNRTILPDFYRRDEEDEQEAK</sequence>
<organism evidence="2 3">
    <name type="scientific">Symbiochloris irregularis</name>
    <dbReference type="NCBI Taxonomy" id="706552"/>
    <lineage>
        <taxon>Eukaryota</taxon>
        <taxon>Viridiplantae</taxon>
        <taxon>Chlorophyta</taxon>
        <taxon>core chlorophytes</taxon>
        <taxon>Trebouxiophyceae</taxon>
        <taxon>Trebouxiales</taxon>
        <taxon>Trebouxiaceae</taxon>
        <taxon>Symbiochloris</taxon>
    </lineage>
</organism>
<dbReference type="Pfam" id="PF06522">
    <property type="entry name" value="B12D"/>
    <property type="match status" value="1"/>
</dbReference>
<gene>
    <name evidence="2" type="ORF">WJX73_003942</name>
</gene>
<keyword evidence="1" id="KW-0472">Membrane</keyword>
<evidence type="ECO:0000256" key="1">
    <source>
        <dbReference type="SAM" id="Phobius"/>
    </source>
</evidence>
<dbReference type="AlphaFoldDB" id="A0AAW1P2W0"/>
<dbReference type="EMBL" id="JALJOQ010000053">
    <property type="protein sequence ID" value="KAK9804081.1"/>
    <property type="molecule type" value="Genomic_DNA"/>
</dbReference>
<evidence type="ECO:0000313" key="2">
    <source>
        <dbReference type="EMBL" id="KAK9804081.1"/>
    </source>
</evidence>
<comment type="caution">
    <text evidence="2">The sequence shown here is derived from an EMBL/GenBank/DDBJ whole genome shotgun (WGS) entry which is preliminary data.</text>
</comment>